<gene>
    <name evidence="1" type="ORF">SK128_025255</name>
</gene>
<dbReference type="EMBL" id="JAXCGZ010000883">
    <property type="protein sequence ID" value="KAK7085497.1"/>
    <property type="molecule type" value="Genomic_DNA"/>
</dbReference>
<keyword evidence="2" id="KW-1185">Reference proteome</keyword>
<evidence type="ECO:0000313" key="1">
    <source>
        <dbReference type="EMBL" id="KAK7085497.1"/>
    </source>
</evidence>
<evidence type="ECO:0000313" key="2">
    <source>
        <dbReference type="Proteomes" id="UP001381693"/>
    </source>
</evidence>
<reference evidence="1 2" key="1">
    <citation type="submission" date="2023-11" db="EMBL/GenBank/DDBJ databases">
        <title>Halocaridina rubra genome assembly.</title>
        <authorList>
            <person name="Smith C."/>
        </authorList>
    </citation>
    <scope>NUCLEOTIDE SEQUENCE [LARGE SCALE GENOMIC DNA]</scope>
    <source>
        <strain evidence="1">EP-1</strain>
        <tissue evidence="1">Whole</tissue>
    </source>
</reference>
<protein>
    <submittedName>
        <fullName evidence="1">Uncharacterized protein</fullName>
    </submittedName>
</protein>
<sequence length="53" mass="5806">MGKIAKKDDDSVAIQSVAQWIQCLAPILEDPRSSLYGSSHCFSSPAPRKSKEK</sequence>
<feature type="non-terminal residue" evidence="1">
    <location>
        <position position="53"/>
    </location>
</feature>
<dbReference type="Proteomes" id="UP001381693">
    <property type="component" value="Unassembled WGS sequence"/>
</dbReference>
<accession>A0AAN8XJE9</accession>
<comment type="caution">
    <text evidence="1">The sequence shown here is derived from an EMBL/GenBank/DDBJ whole genome shotgun (WGS) entry which is preliminary data.</text>
</comment>
<organism evidence="1 2">
    <name type="scientific">Halocaridina rubra</name>
    <name type="common">Hawaiian red shrimp</name>
    <dbReference type="NCBI Taxonomy" id="373956"/>
    <lineage>
        <taxon>Eukaryota</taxon>
        <taxon>Metazoa</taxon>
        <taxon>Ecdysozoa</taxon>
        <taxon>Arthropoda</taxon>
        <taxon>Crustacea</taxon>
        <taxon>Multicrustacea</taxon>
        <taxon>Malacostraca</taxon>
        <taxon>Eumalacostraca</taxon>
        <taxon>Eucarida</taxon>
        <taxon>Decapoda</taxon>
        <taxon>Pleocyemata</taxon>
        <taxon>Caridea</taxon>
        <taxon>Atyoidea</taxon>
        <taxon>Atyidae</taxon>
        <taxon>Halocaridina</taxon>
    </lineage>
</organism>
<dbReference type="AlphaFoldDB" id="A0AAN8XJE9"/>
<proteinExistence type="predicted"/>
<name>A0AAN8XJE9_HALRR</name>